<keyword evidence="5" id="KW-1185">Reference proteome</keyword>
<organism evidence="3 4">
    <name type="scientific">Rhodopseudomonas pentothenatexigens</name>
    <dbReference type="NCBI Taxonomy" id="999699"/>
    <lineage>
        <taxon>Bacteria</taxon>
        <taxon>Pseudomonadati</taxon>
        <taxon>Pseudomonadota</taxon>
        <taxon>Alphaproteobacteria</taxon>
        <taxon>Hyphomicrobiales</taxon>
        <taxon>Nitrobacteraceae</taxon>
        <taxon>Rhodopseudomonas</taxon>
    </lineage>
</organism>
<name>A0A336JJ95_9BRAD</name>
<evidence type="ECO:0000259" key="1">
    <source>
        <dbReference type="PROSITE" id="PS50164"/>
    </source>
</evidence>
<dbReference type="PROSITE" id="PS50164">
    <property type="entry name" value="GIY_YIG"/>
    <property type="match status" value="1"/>
</dbReference>
<reference evidence="3 4" key="1">
    <citation type="submission" date="2017-08" db="EMBL/GenBank/DDBJ databases">
        <authorList>
            <person name="de Groot N.N."/>
        </authorList>
    </citation>
    <scope>NUCLEOTIDE SEQUENCE [LARGE SCALE GENOMIC DNA]</scope>
    <source>
        <strain evidence="3 4">JA575</strain>
    </source>
</reference>
<dbReference type="InterPro" id="IPR035901">
    <property type="entry name" value="GIY-YIG_endonuc_sf"/>
</dbReference>
<dbReference type="Proteomes" id="UP000256343">
    <property type="component" value="Unassembled WGS sequence"/>
</dbReference>
<evidence type="ECO:0000313" key="3">
    <source>
        <dbReference type="EMBL" id="SSW89492.1"/>
    </source>
</evidence>
<evidence type="ECO:0000313" key="4">
    <source>
        <dbReference type="Proteomes" id="UP000252631"/>
    </source>
</evidence>
<evidence type="ECO:0000313" key="5">
    <source>
        <dbReference type="Proteomes" id="UP000256343"/>
    </source>
</evidence>
<reference evidence="2 5" key="2">
    <citation type="submission" date="2018-07" db="EMBL/GenBank/DDBJ databases">
        <title>Genomic Encyclopedia of Archaeal and Bacterial Type Strains, Phase II (KMG-II): from individual species to whole genera.</title>
        <authorList>
            <person name="Goeker M."/>
        </authorList>
    </citation>
    <scope>NUCLEOTIDE SEQUENCE [LARGE SCALE GENOMIC DNA]</scope>
    <source>
        <strain evidence="2 5">JA575</strain>
    </source>
</reference>
<proteinExistence type="predicted"/>
<dbReference type="Pfam" id="PF01541">
    <property type="entry name" value="GIY-YIG"/>
    <property type="match status" value="1"/>
</dbReference>
<gene>
    <name evidence="2" type="ORF">BJ125_10328</name>
    <name evidence="3" type="ORF">SAMN05892882_10328</name>
</gene>
<dbReference type="SUPFAM" id="SSF82771">
    <property type="entry name" value="GIY-YIG endonuclease"/>
    <property type="match status" value="1"/>
</dbReference>
<dbReference type="EMBL" id="QRDT01000003">
    <property type="protein sequence ID" value="RED38672.1"/>
    <property type="molecule type" value="Genomic_DNA"/>
</dbReference>
<dbReference type="InterPro" id="IPR000305">
    <property type="entry name" value="GIY-YIG_endonuc"/>
</dbReference>
<feature type="domain" description="GIY-YIG" evidence="1">
    <location>
        <begin position="1"/>
        <end position="75"/>
    </location>
</feature>
<dbReference type="RefSeq" id="WP_114356631.1">
    <property type="nucleotide sequence ID" value="NZ_QRDT01000003.1"/>
</dbReference>
<dbReference type="AlphaFoldDB" id="A0A336JJ95"/>
<dbReference type="Proteomes" id="UP000252631">
    <property type="component" value="Unassembled WGS sequence"/>
</dbReference>
<evidence type="ECO:0000313" key="2">
    <source>
        <dbReference type="EMBL" id="RED38672.1"/>
    </source>
</evidence>
<protein>
    <submittedName>
        <fullName evidence="3">GIY-YIG catalytic domain-containing protein</fullName>
    </submittedName>
</protein>
<dbReference type="OrthoDB" id="7159537at2"/>
<accession>A0A336JJ95</accession>
<dbReference type="Gene3D" id="3.40.1440.10">
    <property type="entry name" value="GIY-YIG endonuclease"/>
    <property type="match status" value="1"/>
</dbReference>
<sequence length="78" mass="9185">MKYVYILQSEVSERFYVGITDDLPARIRKHNAGEVPHTSKFRPWRLKTYIAFSDPRQAFAFEKYLKSASGRAFAKKRL</sequence>
<dbReference type="EMBL" id="UFQQ01000003">
    <property type="protein sequence ID" value="SSW89492.1"/>
    <property type="molecule type" value="Genomic_DNA"/>
</dbReference>
<dbReference type="CDD" id="cd10449">
    <property type="entry name" value="GIY-YIG_SLX1_like"/>
    <property type="match status" value="1"/>
</dbReference>